<dbReference type="InterPro" id="IPR003615">
    <property type="entry name" value="HNH_nuc"/>
</dbReference>
<evidence type="ECO:0000313" key="3">
    <source>
        <dbReference type="EMBL" id="KAF9527712.1"/>
    </source>
</evidence>
<reference evidence="3" key="1">
    <citation type="submission" date="2020-11" db="EMBL/GenBank/DDBJ databases">
        <authorList>
            <consortium name="DOE Joint Genome Institute"/>
            <person name="Ahrendt S."/>
            <person name="Riley R."/>
            <person name="Andreopoulos W."/>
            <person name="Labutti K."/>
            <person name="Pangilinan J."/>
            <person name="Ruiz-Duenas F.J."/>
            <person name="Barrasa J.M."/>
            <person name="Sanchez-Garcia M."/>
            <person name="Camarero S."/>
            <person name="Miyauchi S."/>
            <person name="Serrano A."/>
            <person name="Linde D."/>
            <person name="Babiker R."/>
            <person name="Drula E."/>
            <person name="Ayuso-Fernandez I."/>
            <person name="Pacheco R."/>
            <person name="Padilla G."/>
            <person name="Ferreira P."/>
            <person name="Barriuso J."/>
            <person name="Kellner H."/>
            <person name="Castanera R."/>
            <person name="Alfaro M."/>
            <person name="Ramirez L."/>
            <person name="Pisabarro A.G."/>
            <person name="Kuo A."/>
            <person name="Tritt A."/>
            <person name="Lipzen A."/>
            <person name="He G."/>
            <person name="Yan M."/>
            <person name="Ng V."/>
            <person name="Cullen D."/>
            <person name="Martin F."/>
            <person name="Rosso M.-N."/>
            <person name="Henrissat B."/>
            <person name="Hibbett D."/>
            <person name="Martinez A.T."/>
            <person name="Grigoriev I.V."/>
        </authorList>
    </citation>
    <scope>NUCLEOTIDE SEQUENCE</scope>
    <source>
        <strain evidence="3">CBS 506.95</strain>
    </source>
</reference>
<evidence type="ECO:0000313" key="4">
    <source>
        <dbReference type="Proteomes" id="UP000807306"/>
    </source>
</evidence>
<name>A0A9P6EF10_9AGAR</name>
<dbReference type="EMBL" id="MU157858">
    <property type="protein sequence ID" value="KAF9527712.1"/>
    <property type="molecule type" value="Genomic_DNA"/>
</dbReference>
<sequence>MALMERNKLELPSPREISIASELVLIFHPFNHQIILVLAAYSQPGGVGSHEFVVDYQLVMDACRVITNGRGSDPHLAKKADKRRVPGDTLVLQSGFYVYHLESNTPTTNYEVVTEFAAWKFPEHLPLHWQQLQRSRDDPDLNFLNTSASAMSNWVKGADKRCLITKYNYSIQNAHVIPKDQNDWFVANRMKFRGFGVNQAGINGVSNGMTLRADIRVCLDEHFFVICPAGSEFKLHMVAGNPPYADLLHWRRITLPDRVPIEYLYARFAYTIINWVPADSKPFILSAEISTEVEAVMTKRLQTEKNKKLSKKPEAAGNNINKPANAEDMPVDTPLLISSSESFETTIDSEESFTELQQRWKYQYTEMHPEFAEESVNPPESWIDAHVETPKMLKLKSEYIRKNPQVYQSSATPPGTVRWDEERELLEFIDIASKAKAARSATHLPSE</sequence>
<dbReference type="Proteomes" id="UP000807306">
    <property type="component" value="Unassembled WGS sequence"/>
</dbReference>
<gene>
    <name evidence="3" type="ORF">CPB83DRAFT_374111</name>
</gene>
<proteinExistence type="predicted"/>
<dbReference type="Pfam" id="PF13391">
    <property type="entry name" value="HNH_2"/>
    <property type="match status" value="1"/>
</dbReference>
<feature type="domain" description="HNH nuclease" evidence="2">
    <location>
        <begin position="162"/>
        <end position="226"/>
    </location>
</feature>
<feature type="compositionally biased region" description="Basic and acidic residues" evidence="1">
    <location>
        <begin position="304"/>
        <end position="314"/>
    </location>
</feature>
<keyword evidence="4" id="KW-1185">Reference proteome</keyword>
<accession>A0A9P6EF10</accession>
<evidence type="ECO:0000256" key="1">
    <source>
        <dbReference type="SAM" id="MobiDB-lite"/>
    </source>
</evidence>
<dbReference type="AlphaFoldDB" id="A0A9P6EF10"/>
<organism evidence="3 4">
    <name type="scientific">Crepidotus variabilis</name>
    <dbReference type="NCBI Taxonomy" id="179855"/>
    <lineage>
        <taxon>Eukaryota</taxon>
        <taxon>Fungi</taxon>
        <taxon>Dikarya</taxon>
        <taxon>Basidiomycota</taxon>
        <taxon>Agaricomycotina</taxon>
        <taxon>Agaricomycetes</taxon>
        <taxon>Agaricomycetidae</taxon>
        <taxon>Agaricales</taxon>
        <taxon>Agaricineae</taxon>
        <taxon>Crepidotaceae</taxon>
        <taxon>Crepidotus</taxon>
    </lineage>
</organism>
<dbReference type="OrthoDB" id="3040950at2759"/>
<feature type="region of interest" description="Disordered" evidence="1">
    <location>
        <begin position="304"/>
        <end position="331"/>
    </location>
</feature>
<protein>
    <recommendedName>
        <fullName evidence="2">HNH nuclease domain-containing protein</fullName>
    </recommendedName>
</protein>
<comment type="caution">
    <text evidence="3">The sequence shown here is derived from an EMBL/GenBank/DDBJ whole genome shotgun (WGS) entry which is preliminary data.</text>
</comment>
<evidence type="ECO:0000259" key="2">
    <source>
        <dbReference type="Pfam" id="PF13391"/>
    </source>
</evidence>